<gene>
    <name evidence="1" type="ORF">QR680_018971</name>
</gene>
<evidence type="ECO:0000313" key="2">
    <source>
        <dbReference type="Proteomes" id="UP001175271"/>
    </source>
</evidence>
<sequence length="133" mass="15191">MRDAILATDFVWWTVGLCADSVKCPSNSLPRCNREAATLLSESLDRLNAIRFRAHQENSKRSRKSSSNVFEEFVRLADDSELMTVVTGHTRAYFFSTLDSWMYLERDAESNLDTLYIVRENADGVQSIQKTVC</sequence>
<dbReference type="Proteomes" id="UP001175271">
    <property type="component" value="Unassembled WGS sequence"/>
</dbReference>
<comment type="caution">
    <text evidence="1">The sequence shown here is derived from an EMBL/GenBank/DDBJ whole genome shotgun (WGS) entry which is preliminary data.</text>
</comment>
<proteinExistence type="predicted"/>
<organism evidence="1 2">
    <name type="scientific">Steinernema hermaphroditum</name>
    <dbReference type="NCBI Taxonomy" id="289476"/>
    <lineage>
        <taxon>Eukaryota</taxon>
        <taxon>Metazoa</taxon>
        <taxon>Ecdysozoa</taxon>
        <taxon>Nematoda</taxon>
        <taxon>Chromadorea</taxon>
        <taxon>Rhabditida</taxon>
        <taxon>Tylenchina</taxon>
        <taxon>Panagrolaimomorpha</taxon>
        <taxon>Strongyloidoidea</taxon>
        <taxon>Steinernematidae</taxon>
        <taxon>Steinernema</taxon>
    </lineage>
</organism>
<accession>A0AA39LRX8</accession>
<dbReference type="AlphaFoldDB" id="A0AA39LRX8"/>
<reference evidence="1" key="1">
    <citation type="submission" date="2023-06" db="EMBL/GenBank/DDBJ databases">
        <title>Genomic analysis of the entomopathogenic nematode Steinernema hermaphroditum.</title>
        <authorList>
            <person name="Schwarz E.M."/>
            <person name="Heppert J.K."/>
            <person name="Baniya A."/>
            <person name="Schwartz H.T."/>
            <person name="Tan C.-H."/>
            <person name="Antoshechkin I."/>
            <person name="Sternberg P.W."/>
            <person name="Goodrich-Blair H."/>
            <person name="Dillman A.R."/>
        </authorList>
    </citation>
    <scope>NUCLEOTIDE SEQUENCE</scope>
    <source>
        <strain evidence="1">PS9179</strain>
        <tissue evidence="1">Whole animal</tissue>
    </source>
</reference>
<protein>
    <submittedName>
        <fullName evidence="1">Uncharacterized protein</fullName>
    </submittedName>
</protein>
<dbReference type="EMBL" id="JAUCMV010000004">
    <property type="protein sequence ID" value="KAK0407059.1"/>
    <property type="molecule type" value="Genomic_DNA"/>
</dbReference>
<keyword evidence="2" id="KW-1185">Reference proteome</keyword>
<evidence type="ECO:0000313" key="1">
    <source>
        <dbReference type="EMBL" id="KAK0407059.1"/>
    </source>
</evidence>
<name>A0AA39LRX8_9BILA</name>